<dbReference type="PROSITE" id="PS50847">
    <property type="entry name" value="GRAM_POS_ANCHORING"/>
    <property type="match status" value="1"/>
</dbReference>
<proteinExistence type="predicted"/>
<evidence type="ECO:0000256" key="2">
    <source>
        <dbReference type="ARBA" id="ARBA00022512"/>
    </source>
</evidence>
<comment type="caution">
    <text evidence="9">The sequence shown here is derived from an EMBL/GenBank/DDBJ whole genome shotgun (WGS) entry which is preliminary data.</text>
</comment>
<keyword evidence="5" id="KW-0572">Peptidoglycan-anchor</keyword>
<keyword evidence="7" id="KW-0472">Membrane</keyword>
<gene>
    <name evidence="9" type="ORF">EJA10_12910</name>
</gene>
<dbReference type="OrthoDB" id="2566057at2"/>
<evidence type="ECO:0000313" key="10">
    <source>
        <dbReference type="Proteomes" id="UP000279911"/>
    </source>
</evidence>
<reference evidence="10" key="1">
    <citation type="submission" date="2018-12" db="EMBL/GenBank/DDBJ databases">
        <title>Bacillus chawlae sp. nov., Bacillus glennii sp. nov., and Bacillus saganii sp. nov. Isolated from the Vehicle Assembly Building at Kennedy Space Center where the Viking Spacecraft were Assembled.</title>
        <authorList>
            <person name="Seuylemezian A."/>
            <person name="Vaishampayan P."/>
        </authorList>
    </citation>
    <scope>NUCLEOTIDE SEQUENCE [LARGE SCALE GENOMIC DNA]</scope>
    <source>
        <strain evidence="10">DSM 13966</strain>
    </source>
</reference>
<dbReference type="Pfam" id="PF00746">
    <property type="entry name" value="Gram_pos_anchor"/>
    <property type="match status" value="1"/>
</dbReference>
<dbReference type="InterPro" id="IPR019931">
    <property type="entry name" value="LPXTG_anchor"/>
</dbReference>
<protein>
    <submittedName>
        <fullName evidence="9">LPXTG cell wall anchor domain-containing protein</fullName>
    </submittedName>
</protein>
<sequence length="237" mass="26347">MKSTLITRFSPIIFLVILILLSNPIKNASALQSIVNIEISNNVVFKIENLAPGDWMQKELMVMNQGNQDFRYIAKLGETNSYKGLFEELELLVKKDSFLLFEGKLKDFKGLNPRVLSKGSQERLLLQVKMPYELGNEFQGSAAEAEIIFYAEGITDTSPSCEEDPSQVGCEQPPGGTPSDPNPEVPDVKDVVVIPKDVNRLPNTATNNYNILLVGVVLLGGGSVLLLINRRRKRRNN</sequence>
<evidence type="ECO:0000313" key="9">
    <source>
        <dbReference type="EMBL" id="RSD26758.1"/>
    </source>
</evidence>
<evidence type="ECO:0000256" key="3">
    <source>
        <dbReference type="ARBA" id="ARBA00022525"/>
    </source>
</evidence>
<feature type="region of interest" description="Disordered" evidence="6">
    <location>
        <begin position="160"/>
        <end position="187"/>
    </location>
</feature>
<keyword evidence="3" id="KW-0964">Secreted</keyword>
<evidence type="ECO:0000256" key="5">
    <source>
        <dbReference type="ARBA" id="ARBA00023088"/>
    </source>
</evidence>
<dbReference type="NCBIfam" id="TIGR01167">
    <property type="entry name" value="LPXTG_anchor"/>
    <property type="match status" value="1"/>
</dbReference>
<keyword evidence="7" id="KW-0812">Transmembrane</keyword>
<feature type="transmembrane region" description="Helical" evidence="7">
    <location>
        <begin position="209"/>
        <end position="228"/>
    </location>
</feature>
<keyword evidence="2" id="KW-0134">Cell wall</keyword>
<evidence type="ECO:0000256" key="4">
    <source>
        <dbReference type="ARBA" id="ARBA00022729"/>
    </source>
</evidence>
<name>A0A3R9EZL9_9BACI</name>
<keyword evidence="4" id="KW-0732">Signal</keyword>
<dbReference type="Proteomes" id="UP000279911">
    <property type="component" value="Unassembled WGS sequence"/>
</dbReference>
<comment type="subcellular location">
    <subcellularLocation>
        <location evidence="1">Secreted</location>
        <location evidence="1">Cell wall</location>
        <topology evidence="1">Peptidoglycan-anchor</topology>
    </subcellularLocation>
</comment>
<dbReference type="AlphaFoldDB" id="A0A3R9EZL9"/>
<accession>A0A3R9EZL9</accession>
<keyword evidence="7" id="KW-1133">Transmembrane helix</keyword>
<dbReference type="RefSeq" id="WP_125480417.1">
    <property type="nucleotide sequence ID" value="NZ_RSFW01000014.1"/>
</dbReference>
<feature type="domain" description="Gram-positive cocci surface proteins LPxTG" evidence="8">
    <location>
        <begin position="201"/>
        <end position="237"/>
    </location>
</feature>
<evidence type="ECO:0000256" key="6">
    <source>
        <dbReference type="SAM" id="MobiDB-lite"/>
    </source>
</evidence>
<evidence type="ECO:0000256" key="1">
    <source>
        <dbReference type="ARBA" id="ARBA00004168"/>
    </source>
</evidence>
<evidence type="ECO:0000256" key="7">
    <source>
        <dbReference type="SAM" id="Phobius"/>
    </source>
</evidence>
<dbReference type="EMBL" id="RSFW01000014">
    <property type="protein sequence ID" value="RSD26758.1"/>
    <property type="molecule type" value="Genomic_DNA"/>
</dbReference>
<evidence type="ECO:0000259" key="8">
    <source>
        <dbReference type="PROSITE" id="PS50847"/>
    </source>
</evidence>
<organism evidence="9 10">
    <name type="scientific">Mesobacillus subterraneus</name>
    <dbReference type="NCBI Taxonomy" id="285983"/>
    <lineage>
        <taxon>Bacteria</taxon>
        <taxon>Bacillati</taxon>
        <taxon>Bacillota</taxon>
        <taxon>Bacilli</taxon>
        <taxon>Bacillales</taxon>
        <taxon>Bacillaceae</taxon>
        <taxon>Mesobacillus</taxon>
    </lineage>
</organism>